<gene>
    <name evidence="2" type="ordered locus">RF_0431</name>
</gene>
<feature type="transmembrane region" description="Helical" evidence="1">
    <location>
        <begin position="51"/>
        <end position="69"/>
    </location>
</feature>
<dbReference type="Proteomes" id="UP000008548">
    <property type="component" value="Chromosome"/>
</dbReference>
<keyword evidence="3" id="KW-1185">Reference proteome</keyword>
<feature type="transmembrane region" description="Helical" evidence="1">
    <location>
        <begin position="81"/>
        <end position="100"/>
    </location>
</feature>
<keyword evidence="1" id="KW-1133">Transmembrane helix</keyword>
<evidence type="ECO:0000313" key="3">
    <source>
        <dbReference type="Proteomes" id="UP000008548"/>
    </source>
</evidence>
<keyword evidence="1" id="KW-0812">Transmembrane</keyword>
<keyword evidence="1" id="KW-0472">Membrane</keyword>
<dbReference type="KEGG" id="rfe:RF_0431"/>
<reference evidence="2 3" key="1">
    <citation type="journal article" date="2005" name="PLoS Biol.">
        <title>The genome sequence of Rickettsia felis identifies the first putative conjugative plasmid in an obligate intracellular parasite.</title>
        <authorList>
            <person name="Ogata H."/>
            <person name="Renesto P."/>
            <person name="Audic S."/>
            <person name="Robert C."/>
            <person name="Blanc G."/>
            <person name="Fournier P.E."/>
            <person name="Parinello H."/>
            <person name="Claverie J.M."/>
            <person name="Raoult D."/>
        </authorList>
    </citation>
    <scope>NUCLEOTIDE SEQUENCE [LARGE SCALE GENOMIC DNA]</scope>
    <source>
        <strain evidence="3">ATCC VR-1525 / URRWXCal2</strain>
    </source>
</reference>
<feature type="transmembrane region" description="Helical" evidence="1">
    <location>
        <begin position="7"/>
        <end position="31"/>
    </location>
</feature>
<sequence length="199" mass="23057">MLLSFIVYAILGYFSKSNLIWCFALISLGSWMGAETGYMSGWGAYYLGMNYPLRFILFGGILTFSALALEENKKFNHFTQVTLVIGLLYSFIAMWLLSIFGNYDPEDYSTWRLVKPIELFHWSLLFALMSGAAIYHGLKQDNSITKGFGVTFLFINLYTRFFEYFWNTTHKAVFFTILGISFWWLGSKAEKIWNLTAKK</sequence>
<dbReference type="STRING" id="315456.RF_0431"/>
<feature type="transmembrane region" description="Helical" evidence="1">
    <location>
        <begin position="120"/>
        <end position="138"/>
    </location>
</feature>
<proteinExistence type="predicted"/>
<accession>Q4UMD0</accession>
<dbReference type="EMBL" id="CP000053">
    <property type="protein sequence ID" value="AAY61282.1"/>
    <property type="molecule type" value="Genomic_DNA"/>
</dbReference>
<protein>
    <submittedName>
        <fullName evidence="2">Uncharacterized protein</fullName>
    </submittedName>
</protein>
<name>Q4UMD0_RICFE</name>
<feature type="transmembrane region" description="Helical" evidence="1">
    <location>
        <begin position="172"/>
        <end position="189"/>
    </location>
</feature>
<organism evidence="2 3">
    <name type="scientific">Rickettsia felis (strain ATCC VR-1525 / URRWXCal2)</name>
    <name type="common">Rickettsia azadi</name>
    <dbReference type="NCBI Taxonomy" id="315456"/>
    <lineage>
        <taxon>Bacteria</taxon>
        <taxon>Pseudomonadati</taxon>
        <taxon>Pseudomonadota</taxon>
        <taxon>Alphaproteobacteria</taxon>
        <taxon>Rickettsiales</taxon>
        <taxon>Rickettsiaceae</taxon>
        <taxon>Rickettsieae</taxon>
        <taxon>Rickettsia</taxon>
        <taxon>spotted fever group</taxon>
    </lineage>
</organism>
<dbReference type="eggNOG" id="ENOG502Z8RZ">
    <property type="taxonomic scope" value="Bacteria"/>
</dbReference>
<evidence type="ECO:0000313" key="2">
    <source>
        <dbReference type="EMBL" id="AAY61282.1"/>
    </source>
</evidence>
<dbReference type="HOGENOM" id="CLU_1609541_0_0_5"/>
<dbReference type="AlphaFoldDB" id="Q4UMD0"/>
<evidence type="ECO:0000256" key="1">
    <source>
        <dbReference type="SAM" id="Phobius"/>
    </source>
</evidence>